<gene>
    <name evidence="2" type="ORF">K0504_04200</name>
</gene>
<keyword evidence="1" id="KW-0732">Signal</keyword>
<accession>A0ABS7EDA0</accession>
<name>A0ABS7EDA0_9GAMM</name>
<evidence type="ECO:0000313" key="2">
    <source>
        <dbReference type="EMBL" id="MBW8190230.1"/>
    </source>
</evidence>
<feature type="signal peptide" evidence="1">
    <location>
        <begin position="1"/>
        <end position="27"/>
    </location>
</feature>
<dbReference type="Proteomes" id="UP001166251">
    <property type="component" value="Unassembled WGS sequence"/>
</dbReference>
<reference evidence="2" key="1">
    <citation type="submission" date="2021-07" db="EMBL/GenBank/DDBJ databases">
        <title>Neiella marina sp. nov., isolated from the intestinal content of sea cucumber Apostichopus japonicus.</title>
        <authorList>
            <person name="Bai X."/>
        </authorList>
    </citation>
    <scope>NUCLEOTIDE SEQUENCE</scope>
    <source>
        <strain evidence="2">126</strain>
    </source>
</reference>
<dbReference type="InterPro" id="IPR013783">
    <property type="entry name" value="Ig-like_fold"/>
</dbReference>
<evidence type="ECO:0000313" key="3">
    <source>
        <dbReference type="Proteomes" id="UP001166251"/>
    </source>
</evidence>
<organism evidence="2 3">
    <name type="scientific">Neiella holothuriorum</name>
    <dbReference type="NCBI Taxonomy" id="2870530"/>
    <lineage>
        <taxon>Bacteria</taxon>
        <taxon>Pseudomonadati</taxon>
        <taxon>Pseudomonadota</taxon>
        <taxon>Gammaproteobacteria</taxon>
        <taxon>Alteromonadales</taxon>
        <taxon>Echinimonadaceae</taxon>
        <taxon>Neiella</taxon>
    </lineage>
</organism>
<keyword evidence="3" id="KW-1185">Reference proteome</keyword>
<comment type="caution">
    <text evidence="2">The sequence shown here is derived from an EMBL/GenBank/DDBJ whole genome shotgun (WGS) entry which is preliminary data.</text>
</comment>
<feature type="chain" id="PRO_5046977330" description="Big-1 domain-containing protein" evidence="1">
    <location>
        <begin position="28"/>
        <end position="783"/>
    </location>
</feature>
<dbReference type="Gene3D" id="2.60.40.10">
    <property type="entry name" value="Immunoglobulins"/>
    <property type="match status" value="4"/>
</dbReference>
<evidence type="ECO:0008006" key="4">
    <source>
        <dbReference type="Google" id="ProtNLM"/>
    </source>
</evidence>
<dbReference type="PROSITE" id="PS51257">
    <property type="entry name" value="PROKAR_LIPOPROTEIN"/>
    <property type="match status" value="1"/>
</dbReference>
<dbReference type="SUPFAM" id="SSF49373">
    <property type="entry name" value="Invasin/intimin cell-adhesion fragments"/>
    <property type="match status" value="3"/>
</dbReference>
<proteinExistence type="predicted"/>
<protein>
    <recommendedName>
        <fullName evidence="4">Big-1 domain-containing protein</fullName>
    </recommendedName>
</protein>
<dbReference type="RefSeq" id="WP_220102910.1">
    <property type="nucleotide sequence ID" value="NZ_JAHZSS010000003.1"/>
</dbReference>
<dbReference type="InterPro" id="IPR008964">
    <property type="entry name" value="Invasin/intimin_cell_adhesion"/>
</dbReference>
<evidence type="ECO:0000256" key="1">
    <source>
        <dbReference type="SAM" id="SignalP"/>
    </source>
</evidence>
<dbReference type="EMBL" id="JAHZSS010000003">
    <property type="protein sequence ID" value="MBW8190230.1"/>
    <property type="molecule type" value="Genomic_DNA"/>
</dbReference>
<sequence>MMSKWVQWSWILLVALLVGCGGGSALSEDDDDDDGGTTTETVEITLWACDSFDLSAPDLTGCSETDQVESSPPTVIFVEAESDGSAASGEKVTVAADKGVLSQSDGTVLTNTDGQGFLTITAGEDTGVVTLTASYSDASSELVATINGTPVTSSNSVSVELWDCEPSQDGCMQITNFSAASPALIVVMAQQDNNPAVNQMVTVTSSKGTLSPSDGIVLTDDSGYATLDISAGSDSGIVTVDAVFEDATDSLNATINEVQINLALTTSLADGEELADGSTIAVTATLTTDEGDAYETPVEVVFSSTCAEADTAIIDESIQSTAGTAVATYKPDGCETEDVISASVTVGSSSDLDSVVIAIADTPVGNIEFVSADPTFIYLEGSGGQTTSSVTFKVTDTNGRAKQGESVDFSLASGDDKVDLSVLTALSDSNGEVTTTVRAGSLPGSARVQAIVTDSDPVISTVSSELAIATGLPDIDSFSLSFSVHNPESWGYDGEEVDVTIRAADHFGNPVSDGTSISFITEGGAIEPSCETAGGVCTVSWTSQDPRPINARVTVLAFAEGEESFTDNNGNGLFEHDADTFDTAYDIGEAYRDDDEDGIYNNADQLIDRNSNGSYDGPDGIYNGQLCHQDSATAGTCTQDLVDVHSQGVIVMAGNAPQIKFCGWDGTNLDCNTTPSTLAGVSTAVVCAYDIAADGVTINPVAAGSEISFTPSDPLKLLGASGFEQSSTNASIVHPYLGIDDFTACSAGVYQVRLDLTDGGGQLLVELTTPKGVYTSAAVTIEL</sequence>